<dbReference type="GO" id="GO:0006888">
    <property type="term" value="P:endoplasmic reticulum to Golgi vesicle-mediated transport"/>
    <property type="evidence" value="ECO:0007669"/>
    <property type="project" value="TreeGrafter"/>
</dbReference>
<evidence type="ECO:0000313" key="8">
    <source>
        <dbReference type="WBParaSite" id="HDID_0000012201-mRNA-1"/>
    </source>
</evidence>
<dbReference type="PANTHER" id="PTHR18921">
    <property type="entry name" value="MYOSIN HEAVY CHAIN - RELATED"/>
    <property type="match status" value="1"/>
</dbReference>
<dbReference type="GO" id="GO:0007030">
    <property type="term" value="P:Golgi organization"/>
    <property type="evidence" value="ECO:0007669"/>
    <property type="project" value="TreeGrafter"/>
</dbReference>
<keyword evidence="3 4" id="KW-0175">Coiled coil</keyword>
<reference evidence="6 7" key="2">
    <citation type="submission" date="2018-11" db="EMBL/GenBank/DDBJ databases">
        <authorList>
            <consortium name="Pathogen Informatics"/>
        </authorList>
    </citation>
    <scope>NUCLEOTIDE SEQUENCE [LARGE SCALE GENOMIC DNA]</scope>
</reference>
<protein>
    <submittedName>
        <fullName evidence="8">GRIP domain-containing protein</fullName>
    </submittedName>
</protein>
<feature type="coiled-coil region" evidence="4">
    <location>
        <begin position="161"/>
        <end position="192"/>
    </location>
</feature>
<dbReference type="PANTHER" id="PTHR18921:SF2">
    <property type="entry name" value="THYROID RECEPTOR-INTERACTING PROTEIN 11"/>
    <property type="match status" value="1"/>
</dbReference>
<evidence type="ECO:0000256" key="3">
    <source>
        <dbReference type="ARBA" id="ARBA00023054"/>
    </source>
</evidence>
<evidence type="ECO:0000256" key="5">
    <source>
        <dbReference type="SAM" id="MobiDB-lite"/>
    </source>
</evidence>
<name>A0A158QBK8_HYMDI</name>
<evidence type="ECO:0000256" key="4">
    <source>
        <dbReference type="SAM" id="Coils"/>
    </source>
</evidence>
<evidence type="ECO:0000256" key="1">
    <source>
        <dbReference type="ARBA" id="ARBA00004555"/>
    </source>
</evidence>
<dbReference type="Gene3D" id="1.10.287.1490">
    <property type="match status" value="1"/>
</dbReference>
<dbReference type="GO" id="GO:0005794">
    <property type="term" value="C:Golgi apparatus"/>
    <property type="evidence" value="ECO:0007669"/>
    <property type="project" value="UniProtKB-SubCell"/>
</dbReference>
<gene>
    <name evidence="6" type="ORF">HDID_LOCUS123</name>
</gene>
<accession>A0A158QBK8</accession>
<reference evidence="8" key="1">
    <citation type="submission" date="2016-04" db="UniProtKB">
        <authorList>
            <consortium name="WormBaseParasite"/>
        </authorList>
    </citation>
    <scope>IDENTIFICATION</scope>
</reference>
<feature type="coiled-coil region" evidence="4">
    <location>
        <begin position="50"/>
        <end position="98"/>
    </location>
</feature>
<evidence type="ECO:0000313" key="7">
    <source>
        <dbReference type="Proteomes" id="UP000274504"/>
    </source>
</evidence>
<dbReference type="Proteomes" id="UP000274504">
    <property type="component" value="Unassembled WGS sequence"/>
</dbReference>
<feature type="region of interest" description="Disordered" evidence="5">
    <location>
        <begin position="1097"/>
        <end position="1152"/>
    </location>
</feature>
<dbReference type="GO" id="GO:0031267">
    <property type="term" value="F:small GTPase binding"/>
    <property type="evidence" value="ECO:0007669"/>
    <property type="project" value="TreeGrafter"/>
</dbReference>
<evidence type="ECO:0000256" key="2">
    <source>
        <dbReference type="ARBA" id="ARBA00023034"/>
    </source>
</evidence>
<feature type="coiled-coil region" evidence="4">
    <location>
        <begin position="782"/>
        <end position="978"/>
    </location>
</feature>
<evidence type="ECO:0000313" key="6">
    <source>
        <dbReference type="EMBL" id="VDL11741.1"/>
    </source>
</evidence>
<feature type="compositionally biased region" description="Low complexity" evidence="5">
    <location>
        <begin position="1110"/>
        <end position="1122"/>
    </location>
</feature>
<sequence>MSWLESLKSSTAARLVSEAAKEIFTESTAEIEGNFKFNFVLFLLDPVADLKNSQLRINELENLVSQFKSEIHNHQEEIADLNLCIESLELRVAQNQEESDERICELLAELNSRREEPEGECVSAKRLLSGNSFPLNHSDASNGNVINIEDSSYQLADDSEGKFLKAELSRKYEEIEALRKKLEQSREERCQEVAALHESNAARVARLQERLRYLEELQASTITTSQNLPSLDSSPLSDATVQTETPPPTVIPSTLIDVNIQTEQPQSVTRGSQTLAPTEVTDVIQKEGEVSASNTRDDYNDEEDYAEMESKVARFERISDALSSAVSFLPPPPSESSASPMTWPPPQPEAQVAVLVAAEAASRQELMMTRDYIAQMLSQQCHSPHSDELSHILQETLTIYVKFCRGECTLSDFERIAEPLIKRDESYAELIEQLKVSPLEKSLNEICSQLETGRKLTMNIRSLNNPGVERLFKLLSREKKDPLREFLLTGRGRIDPADQKIVDRFNFLIKEAEYKKALCNSLLQLLENDITKLNMNDLDSDSIVIVKRVADTLSAKNRILNIFKGETIKNIRNRLKAIDIAKLSPELRSTFELLNPLFHFIDSEDEADSNRTTVVDLLKLISLQSSEEIISQTDSDHKLRDYLRGLVMNSDHPDLTSLCPEDQTLVNHLAEKMDHEPKHSMDSTALANLLKSITEEMQANKLEGLQKRIISARLDEEVTQGLGNIIVGYTNLWGMYTQAEKDKVALGQFVRSKHEESKAYHAQLQKLLAERQSTGAIQSEEVARLQAKIGRLESHLLQTEENHTQEAVVAEEREASLRETLARTEAEMRTLKEFIESAEERIECAREERDAAKGAVRVCQNELAALRINYNNLQKALDSLENEKQVETDATAQHFRMENERLQKEITELQQGISVLKTKVSRLDSLEENNRTLQEQLDRHTGRLSEAHALARRYEERIQVLKSELKEKTNELHGKLDKSVMKNLLISCMKLPPAKRPDAFRSLGSFLNFTTEDYDMLGFNEPVATNWKELFWRPGTSRNHENSQPEHSFVEMLANFLEKESAPSTQIRLPTDYLRSNSTGGVIMESGGEFASDAQRKGMNTMSSIQHRPSSSAAQQEQSVVVLTSMPQRKPTPSKNPLLSGLSAIKPPSDVL</sequence>
<dbReference type="OrthoDB" id="425925at2759"/>
<feature type="compositionally biased region" description="Low complexity" evidence="5">
    <location>
        <begin position="228"/>
        <end position="238"/>
    </location>
</feature>
<comment type="subcellular location">
    <subcellularLocation>
        <location evidence="1">Golgi apparatus</location>
    </subcellularLocation>
</comment>
<feature type="compositionally biased region" description="Polar residues" evidence="5">
    <location>
        <begin position="1098"/>
        <end position="1109"/>
    </location>
</feature>
<keyword evidence="2" id="KW-0333">Golgi apparatus</keyword>
<dbReference type="WBParaSite" id="HDID_0000012201-mRNA-1">
    <property type="protein sequence ID" value="HDID_0000012201-mRNA-1"/>
    <property type="gene ID" value="HDID_0000012201"/>
</dbReference>
<feature type="region of interest" description="Disordered" evidence="5">
    <location>
        <begin position="225"/>
        <end position="252"/>
    </location>
</feature>
<dbReference type="STRING" id="6216.A0A158QBK8"/>
<feature type="compositionally biased region" description="Polar residues" evidence="5">
    <location>
        <begin position="1125"/>
        <end position="1137"/>
    </location>
</feature>
<dbReference type="AlphaFoldDB" id="A0A158QBK8"/>
<dbReference type="EMBL" id="UYSG01000012">
    <property type="protein sequence ID" value="VDL11741.1"/>
    <property type="molecule type" value="Genomic_DNA"/>
</dbReference>
<proteinExistence type="predicted"/>
<organism evidence="8">
    <name type="scientific">Hymenolepis diminuta</name>
    <name type="common">Rat tapeworm</name>
    <dbReference type="NCBI Taxonomy" id="6216"/>
    <lineage>
        <taxon>Eukaryota</taxon>
        <taxon>Metazoa</taxon>
        <taxon>Spiralia</taxon>
        <taxon>Lophotrochozoa</taxon>
        <taxon>Platyhelminthes</taxon>
        <taxon>Cestoda</taxon>
        <taxon>Eucestoda</taxon>
        <taxon>Cyclophyllidea</taxon>
        <taxon>Hymenolepididae</taxon>
        <taxon>Hymenolepis</taxon>
    </lineage>
</organism>